<feature type="compositionally biased region" description="Basic and acidic residues" evidence="1">
    <location>
        <begin position="186"/>
        <end position="195"/>
    </location>
</feature>
<dbReference type="AlphaFoldDB" id="A0A8J2N344"/>
<proteinExistence type="predicted"/>
<dbReference type="PANTHER" id="PTHR24148:SF73">
    <property type="entry name" value="HET DOMAIN PROTEIN (AFU_ORTHOLOGUE AFUA_8G01020)"/>
    <property type="match status" value="1"/>
</dbReference>
<gene>
    <name evidence="3" type="ORF">ALTATR162_LOCUS2518</name>
</gene>
<dbReference type="OrthoDB" id="5416609at2759"/>
<evidence type="ECO:0000313" key="3">
    <source>
        <dbReference type="EMBL" id="CAG5150010.1"/>
    </source>
</evidence>
<dbReference type="EMBL" id="CAJRGZ010000015">
    <property type="protein sequence ID" value="CAG5150010.1"/>
    <property type="molecule type" value="Genomic_DNA"/>
</dbReference>
<feature type="compositionally biased region" description="Polar residues" evidence="1">
    <location>
        <begin position="207"/>
        <end position="220"/>
    </location>
</feature>
<accession>A0A8J2N344</accession>
<dbReference type="Proteomes" id="UP000676310">
    <property type="component" value="Unassembled WGS sequence"/>
</dbReference>
<evidence type="ECO:0000259" key="2">
    <source>
        <dbReference type="Pfam" id="PF06985"/>
    </source>
</evidence>
<evidence type="ECO:0000313" key="4">
    <source>
        <dbReference type="Proteomes" id="UP000676310"/>
    </source>
</evidence>
<feature type="compositionally biased region" description="Low complexity" evidence="1">
    <location>
        <begin position="167"/>
        <end position="178"/>
    </location>
</feature>
<dbReference type="Pfam" id="PF26639">
    <property type="entry name" value="Het-6_barrel"/>
    <property type="match status" value="1"/>
</dbReference>
<feature type="domain" description="Heterokaryon incompatibility" evidence="2">
    <location>
        <begin position="46"/>
        <end position="151"/>
    </location>
</feature>
<keyword evidence="4" id="KW-1185">Reference proteome</keyword>
<dbReference type="InterPro" id="IPR010730">
    <property type="entry name" value="HET"/>
</dbReference>
<dbReference type="RefSeq" id="XP_043166059.1">
    <property type="nucleotide sequence ID" value="XM_043310124.1"/>
</dbReference>
<dbReference type="InterPro" id="IPR052895">
    <property type="entry name" value="HetReg/Transcr_Mod"/>
</dbReference>
<dbReference type="PANTHER" id="PTHR24148">
    <property type="entry name" value="ANKYRIN REPEAT DOMAIN-CONTAINING PROTEIN 39 HOMOLOG-RELATED"/>
    <property type="match status" value="1"/>
</dbReference>
<evidence type="ECO:0000256" key="1">
    <source>
        <dbReference type="SAM" id="MobiDB-lite"/>
    </source>
</evidence>
<protein>
    <recommendedName>
        <fullName evidence="2">Heterokaryon incompatibility domain-containing protein</fullName>
    </recommendedName>
</protein>
<dbReference type="GeneID" id="67013972"/>
<organism evidence="3 4">
    <name type="scientific">Alternaria atra</name>
    <dbReference type="NCBI Taxonomy" id="119953"/>
    <lineage>
        <taxon>Eukaryota</taxon>
        <taxon>Fungi</taxon>
        <taxon>Dikarya</taxon>
        <taxon>Ascomycota</taxon>
        <taxon>Pezizomycotina</taxon>
        <taxon>Dothideomycetes</taxon>
        <taxon>Pleosporomycetidae</taxon>
        <taxon>Pleosporales</taxon>
        <taxon>Pleosporineae</taxon>
        <taxon>Pleosporaceae</taxon>
        <taxon>Alternaria</taxon>
        <taxon>Alternaria sect. Ulocladioides</taxon>
    </lineage>
</organism>
<reference evidence="3" key="1">
    <citation type="submission" date="2021-05" db="EMBL/GenBank/DDBJ databases">
        <authorList>
            <person name="Stam R."/>
        </authorList>
    </citation>
    <scope>NUCLEOTIDE SEQUENCE</scope>
    <source>
        <strain evidence="3">CS162</strain>
    </source>
</reference>
<dbReference type="Pfam" id="PF06985">
    <property type="entry name" value="HET"/>
    <property type="match status" value="1"/>
</dbReference>
<sequence>MELPSFQYQSLAGSNQIRLITILPQELESAMELKLEHVDMNSHPKYECLSYAWGQDDRDQLITINDSSFLVSSTLYVALEHLRYTSQERKIWIDAICINQTDIAERNSQVAIMRKIYRNATRVVIWIGPATESSEQAMAFLKMMATTKKNDDRGTWINGCRVASDTSSELGHGESSSSWEPPPALHDSDERRDVQEGCESIEPHSPAISTRENSISSHVASLNRETEERPLSSRSTGALCDGANEVNDGPTCWEKLKIFLVDIYTLLKRRCNQRKRLRTQEEALREYLEAHATMEATKNNFAITGYPILYNMFGSPYEDYFTDDWNSHWQALDALLARPWWGRTWIVQEVWSASDAVLQCGTTTLKWKNFQKAMDYSEGWDDMGEHVRGMERQSQWETLRRRYTLAIHLTKARVNGSTLSSLIWNTWDRASTDPRDKVFVVLGLTGQAIDGGTSMAPDYGKSVEQVYRETARDIITKEGRIDILLAASGVDGKDNLPSWVPDWRSEATAKRPTLLVNRHLLMKLAYSGSMDMAVLEGHGYRAAGNSEAFALFSDDLRVLTVLSSKLDSIAEVCDIDIVTMRNEEFVDQAFDFILRSKFISSKTRRKELAHRECTTNSQEASILLTTLTGGKARYDERAPTMRNIMRQRRLFVTKNGHVGIGPVNAQPHDIVFIISGCNFPITLRPRDDKFAVVGEAYIHGYMNGEAVARPWYKRWMRVWNKISLV</sequence>
<name>A0A8J2N344_9PLEO</name>
<comment type="caution">
    <text evidence="3">The sequence shown here is derived from an EMBL/GenBank/DDBJ whole genome shotgun (WGS) entry which is preliminary data.</text>
</comment>
<feature type="region of interest" description="Disordered" evidence="1">
    <location>
        <begin position="165"/>
        <end position="236"/>
    </location>
</feature>